<proteinExistence type="predicted"/>
<accession>A0A1B7WFM9</accession>
<evidence type="ECO:0000256" key="1">
    <source>
        <dbReference type="SAM" id="MobiDB-lite"/>
    </source>
</evidence>
<feature type="region of interest" description="Disordered" evidence="1">
    <location>
        <begin position="91"/>
        <end position="117"/>
    </location>
</feature>
<evidence type="ECO:0000313" key="3">
    <source>
        <dbReference type="Proteomes" id="UP000092093"/>
    </source>
</evidence>
<dbReference type="EMBL" id="LJOW01000343">
    <property type="protein sequence ID" value="OBQ35954.1"/>
    <property type="molecule type" value="Genomic_DNA"/>
</dbReference>
<feature type="compositionally biased region" description="Basic and acidic residues" evidence="1">
    <location>
        <begin position="105"/>
        <end position="117"/>
    </location>
</feature>
<organism evidence="2 3">
    <name type="scientific">Aphanizomenon flos-aquae WA102</name>
    <dbReference type="NCBI Taxonomy" id="1710896"/>
    <lineage>
        <taxon>Bacteria</taxon>
        <taxon>Bacillati</taxon>
        <taxon>Cyanobacteriota</taxon>
        <taxon>Cyanophyceae</taxon>
        <taxon>Nostocales</taxon>
        <taxon>Aphanizomenonaceae</taxon>
        <taxon>Aphanizomenon</taxon>
    </lineage>
</organism>
<name>A0A1B7WFM9_APHFL</name>
<reference evidence="2 3" key="1">
    <citation type="submission" date="2015-09" db="EMBL/GenBank/DDBJ databases">
        <title>Aphanizomenon flos-aquae WA102.</title>
        <authorList>
            <person name="Driscoll C."/>
        </authorList>
    </citation>
    <scope>NUCLEOTIDE SEQUENCE [LARGE SCALE GENOMIC DNA]</scope>
    <source>
        <strain evidence="2">WA102</strain>
    </source>
</reference>
<comment type="caution">
    <text evidence="2">The sequence shown here is derived from an EMBL/GenBank/DDBJ whole genome shotgun (WGS) entry which is preliminary data.</text>
</comment>
<dbReference type="AlphaFoldDB" id="A0A1B7WFM9"/>
<evidence type="ECO:0000313" key="2">
    <source>
        <dbReference type="EMBL" id="OBQ35954.1"/>
    </source>
</evidence>
<sequence>MRSRTGGGSFRLSLGCLLVDRGGHAFEAPDQAHPGHHLQAIVSRIELPPGEALLRRGLVAVVVVMPAFAERDERQDEGVAGLVARGVEALGPEDVGEGVDAPGAVEEHDGRDDAPDEHLGTVGVVAVGAEPGAGAVGRGCGEERDENIEAIKEDQLGVFRQIGDLRIVGREVLLRGDPADVRPPEAVDHGGRRELTGVKSYINR</sequence>
<gene>
    <name evidence="2" type="ORF">AN484_25985</name>
</gene>
<protein>
    <submittedName>
        <fullName evidence="2">Uncharacterized protein</fullName>
    </submittedName>
</protein>
<dbReference type="Proteomes" id="UP000092093">
    <property type="component" value="Unassembled WGS sequence"/>
</dbReference>